<dbReference type="Gene3D" id="3.20.20.80">
    <property type="entry name" value="Glycosidases"/>
    <property type="match status" value="1"/>
</dbReference>
<dbReference type="SUPFAM" id="SSF56436">
    <property type="entry name" value="C-type lectin-like"/>
    <property type="match status" value="1"/>
</dbReference>
<evidence type="ECO:0000313" key="4">
    <source>
        <dbReference type="WBParaSite" id="ACRNAN_scaffold7239.g14991.t1"/>
    </source>
</evidence>
<dbReference type="Gene3D" id="3.10.100.10">
    <property type="entry name" value="Mannose-Binding Protein A, subunit A"/>
    <property type="match status" value="1"/>
</dbReference>
<evidence type="ECO:0000313" key="3">
    <source>
        <dbReference type="Proteomes" id="UP000887540"/>
    </source>
</evidence>
<feature type="domain" description="C-type lectin" evidence="2">
    <location>
        <begin position="377"/>
        <end position="460"/>
    </location>
</feature>
<dbReference type="InterPro" id="IPR016187">
    <property type="entry name" value="CTDL_fold"/>
</dbReference>
<organism evidence="3 4">
    <name type="scientific">Acrobeloides nanus</name>
    <dbReference type="NCBI Taxonomy" id="290746"/>
    <lineage>
        <taxon>Eukaryota</taxon>
        <taxon>Metazoa</taxon>
        <taxon>Ecdysozoa</taxon>
        <taxon>Nematoda</taxon>
        <taxon>Chromadorea</taxon>
        <taxon>Rhabditida</taxon>
        <taxon>Tylenchina</taxon>
        <taxon>Cephalobomorpha</taxon>
        <taxon>Cephaloboidea</taxon>
        <taxon>Cephalobidae</taxon>
        <taxon>Acrobeloides</taxon>
    </lineage>
</organism>
<name>A0A914EEC2_9BILA</name>
<dbReference type="InterPro" id="IPR001304">
    <property type="entry name" value="C-type_lectin-like"/>
</dbReference>
<dbReference type="AlphaFoldDB" id="A0A914EEC2"/>
<evidence type="ECO:0000259" key="2">
    <source>
        <dbReference type="PROSITE" id="PS50041"/>
    </source>
</evidence>
<feature type="chain" id="PRO_5036860251" evidence="1">
    <location>
        <begin position="20"/>
        <end position="460"/>
    </location>
</feature>
<proteinExistence type="predicted"/>
<dbReference type="SUPFAM" id="SSF51445">
    <property type="entry name" value="(Trans)glycosidases"/>
    <property type="match status" value="1"/>
</dbReference>
<dbReference type="InterPro" id="IPR016186">
    <property type="entry name" value="C-type_lectin-like/link_sf"/>
</dbReference>
<dbReference type="WBParaSite" id="ACRNAN_scaffold7239.g14991.t1">
    <property type="protein sequence ID" value="ACRNAN_scaffold7239.g14991.t1"/>
    <property type="gene ID" value="ACRNAN_scaffold7239.g14991"/>
</dbReference>
<accession>A0A914EEC2</accession>
<keyword evidence="1" id="KW-0732">Signal</keyword>
<dbReference type="InterPro" id="IPR017853">
    <property type="entry name" value="GH"/>
</dbReference>
<dbReference type="PROSITE" id="PS50041">
    <property type="entry name" value="C_TYPE_LECTIN_2"/>
    <property type="match status" value="1"/>
</dbReference>
<dbReference type="CDD" id="cd00037">
    <property type="entry name" value="CLECT"/>
    <property type="match status" value="1"/>
</dbReference>
<reference evidence="4" key="1">
    <citation type="submission" date="2022-11" db="UniProtKB">
        <authorList>
            <consortium name="WormBaseParasite"/>
        </authorList>
    </citation>
    <scope>IDENTIFICATION</scope>
</reference>
<protein>
    <submittedName>
        <fullName evidence="4">C-type lectin domain-containing protein</fullName>
    </submittedName>
</protein>
<dbReference type="Proteomes" id="UP000887540">
    <property type="component" value="Unplaced"/>
</dbReference>
<dbReference type="Pfam" id="PF00059">
    <property type="entry name" value="Lectin_C"/>
    <property type="match status" value="1"/>
</dbReference>
<keyword evidence="3" id="KW-1185">Reference proteome</keyword>
<sequence length="460" mass="53353">MVLLNFLYFLLFSINFAYTRDVWTTDQAWAWYQNLPNLVGSNYIPSYAINQLEMFQTDTWNPTRIDEELSWAESIGMNTMRIFLHDLAYSQDPSGFKQRLDTLLTITDRHGVKPLFVLFDSCWDPLPKIGKQRDPYPGIHNPGWVQGPGAQALTDQSQYPRLETYVKDVVGTFANDSRVLFWDLWNEADNFGMGNYSSEEPQHKADLVNALLPQVFDWARSVNPTQPLTICGFNFDPNNLDTLHKIQFNNSDIMTVHSYDSPSTFESIIKVYQTLNRPIVFTEYMARPQGSTFVSILPVARKYNVGAINWGFVNGKTQTNYPWDSWTRNYVQYPPEEWFHDVFRTDGTPYKREEVRVIKHFTGCPFGYQSKVDNWTCLNADSTQLSWDAAQAACHKNYSTLARIDNSFQNSDFTNYLTSKYNQCNKFYIGLYNSQGTWKWAVDDTIPFDGISFRNWKSGK</sequence>
<feature type="signal peptide" evidence="1">
    <location>
        <begin position="1"/>
        <end position="19"/>
    </location>
</feature>
<evidence type="ECO:0000256" key="1">
    <source>
        <dbReference type="SAM" id="SignalP"/>
    </source>
</evidence>